<comment type="cofactor">
    <cofactor evidence="1">
        <name>FMN</name>
        <dbReference type="ChEBI" id="CHEBI:58210"/>
    </cofactor>
</comment>
<keyword evidence="6" id="KW-0479">Metal-binding</keyword>
<dbReference type="EMBL" id="QUNO01000002">
    <property type="protein sequence ID" value="REH53994.1"/>
    <property type="molecule type" value="Genomic_DNA"/>
</dbReference>
<dbReference type="GO" id="GO:0046872">
    <property type="term" value="F:metal ion binding"/>
    <property type="evidence" value="ECO:0007669"/>
    <property type="project" value="UniProtKB-KW"/>
</dbReference>
<dbReference type="Pfam" id="PF07992">
    <property type="entry name" value="Pyr_redox_2"/>
    <property type="match status" value="1"/>
</dbReference>
<organism evidence="12 13">
    <name type="scientific">Kutzneria buriramensis</name>
    <dbReference type="NCBI Taxonomy" id="1045776"/>
    <lineage>
        <taxon>Bacteria</taxon>
        <taxon>Bacillati</taxon>
        <taxon>Actinomycetota</taxon>
        <taxon>Actinomycetes</taxon>
        <taxon>Pseudonocardiales</taxon>
        <taxon>Pseudonocardiaceae</taxon>
        <taxon>Kutzneria</taxon>
    </lineage>
</organism>
<dbReference type="GO" id="GO:0033543">
    <property type="term" value="P:fatty acid beta-oxidation, unsaturated, even number, reductase/isomerase pathway"/>
    <property type="evidence" value="ECO:0007669"/>
    <property type="project" value="TreeGrafter"/>
</dbReference>
<keyword evidence="8" id="KW-0408">Iron</keyword>
<dbReference type="PRINTS" id="PR00368">
    <property type="entry name" value="FADPNR"/>
</dbReference>
<dbReference type="InterPro" id="IPR051793">
    <property type="entry name" value="NADH:flavin_oxidoreductase"/>
</dbReference>
<comment type="similarity">
    <text evidence="3">In the N-terminal section; belongs to the NADH:flavin oxidoreductase/NADH oxidase family.</text>
</comment>
<dbReference type="InterPro" id="IPR023987">
    <property type="entry name" value="CHP03977_oxidoreductase"/>
</dbReference>
<dbReference type="InterPro" id="IPR036188">
    <property type="entry name" value="FAD/NAD-bd_sf"/>
</dbReference>
<name>A0A3E0I5G1_9PSEU</name>
<dbReference type="NCBIfam" id="TIGR03997">
    <property type="entry name" value="mycofact_OYE_2"/>
    <property type="match status" value="1"/>
</dbReference>
<dbReference type="GO" id="GO:0010181">
    <property type="term" value="F:FMN binding"/>
    <property type="evidence" value="ECO:0007669"/>
    <property type="project" value="InterPro"/>
</dbReference>
<evidence type="ECO:0000256" key="5">
    <source>
        <dbReference type="ARBA" id="ARBA00022643"/>
    </source>
</evidence>
<evidence type="ECO:0000256" key="9">
    <source>
        <dbReference type="ARBA" id="ARBA00023014"/>
    </source>
</evidence>
<evidence type="ECO:0000256" key="6">
    <source>
        <dbReference type="ARBA" id="ARBA00022723"/>
    </source>
</evidence>
<feature type="domain" description="FAD/NAD(P)-binding" evidence="11">
    <location>
        <begin position="383"/>
        <end position="610"/>
    </location>
</feature>
<comment type="caution">
    <text evidence="12">The sequence shown here is derived from an EMBL/GenBank/DDBJ whole genome shotgun (WGS) entry which is preliminary data.</text>
</comment>
<dbReference type="Gene3D" id="3.40.50.720">
    <property type="entry name" value="NAD(P)-binding Rossmann-like Domain"/>
    <property type="match status" value="1"/>
</dbReference>
<dbReference type="PANTHER" id="PTHR42917:SF2">
    <property type="entry name" value="2,4-DIENOYL-COA REDUCTASE [(2E)-ENOYL-COA-PRODUCING]"/>
    <property type="match status" value="1"/>
</dbReference>
<evidence type="ECO:0000259" key="11">
    <source>
        <dbReference type="Pfam" id="PF07992"/>
    </source>
</evidence>
<dbReference type="OrthoDB" id="3169239at2"/>
<dbReference type="CDD" id="cd04734">
    <property type="entry name" value="OYE_like_3_FMN"/>
    <property type="match status" value="1"/>
</dbReference>
<dbReference type="InterPro" id="IPR001155">
    <property type="entry name" value="OxRdtase_FMN_N"/>
</dbReference>
<evidence type="ECO:0000256" key="3">
    <source>
        <dbReference type="ARBA" id="ARBA00011048"/>
    </source>
</evidence>
<evidence type="ECO:0000256" key="7">
    <source>
        <dbReference type="ARBA" id="ARBA00023002"/>
    </source>
</evidence>
<evidence type="ECO:0000313" key="13">
    <source>
        <dbReference type="Proteomes" id="UP000256269"/>
    </source>
</evidence>
<accession>A0A3E0I5G1</accession>
<dbReference type="InterPro" id="IPR013785">
    <property type="entry name" value="Aldolase_TIM"/>
</dbReference>
<feature type="domain" description="NADH:flavin oxidoreductase/NADH oxidase N-terminal" evidence="10">
    <location>
        <begin position="6"/>
        <end position="334"/>
    </location>
</feature>
<evidence type="ECO:0000256" key="1">
    <source>
        <dbReference type="ARBA" id="ARBA00001917"/>
    </source>
</evidence>
<keyword evidence="7" id="KW-0560">Oxidoreductase</keyword>
<dbReference type="PANTHER" id="PTHR42917">
    <property type="entry name" value="2,4-DIENOYL-COA REDUCTASE"/>
    <property type="match status" value="1"/>
</dbReference>
<keyword evidence="13" id="KW-1185">Reference proteome</keyword>
<keyword evidence="5" id="KW-0288">FMN</keyword>
<dbReference type="AlphaFoldDB" id="A0A3E0I5G1"/>
<gene>
    <name evidence="12" type="ORF">BCF44_102226</name>
</gene>
<evidence type="ECO:0000256" key="8">
    <source>
        <dbReference type="ARBA" id="ARBA00023004"/>
    </source>
</evidence>
<dbReference type="SUPFAM" id="SSF51395">
    <property type="entry name" value="FMN-linked oxidoreductases"/>
    <property type="match status" value="1"/>
</dbReference>
<dbReference type="Pfam" id="PF00724">
    <property type="entry name" value="Oxidored_FMN"/>
    <property type="match status" value="1"/>
</dbReference>
<keyword evidence="4" id="KW-0285">Flavoprotein</keyword>
<dbReference type="PRINTS" id="PR00411">
    <property type="entry name" value="PNDRDTASEI"/>
</dbReference>
<dbReference type="Gene3D" id="3.50.50.60">
    <property type="entry name" value="FAD/NAD(P)-binding domain"/>
    <property type="match status" value="1"/>
</dbReference>
<proteinExistence type="inferred from homology"/>
<evidence type="ECO:0000256" key="2">
    <source>
        <dbReference type="ARBA" id="ARBA00001966"/>
    </source>
</evidence>
<protein>
    <submittedName>
        <fullName evidence="12">2,4-dienoyl-CoA reductase (NADPH2)</fullName>
    </submittedName>
</protein>
<dbReference type="Gene3D" id="3.20.20.70">
    <property type="entry name" value="Aldolase class I"/>
    <property type="match status" value="1"/>
</dbReference>
<reference evidence="12 13" key="1">
    <citation type="submission" date="2018-08" db="EMBL/GenBank/DDBJ databases">
        <title>Genomic Encyclopedia of Archaeal and Bacterial Type Strains, Phase II (KMG-II): from individual species to whole genera.</title>
        <authorList>
            <person name="Goeker M."/>
        </authorList>
    </citation>
    <scope>NUCLEOTIDE SEQUENCE [LARGE SCALE GENOMIC DNA]</scope>
    <source>
        <strain evidence="12 13">DSM 45791</strain>
    </source>
</reference>
<dbReference type="GO" id="GO:0008670">
    <property type="term" value="F:2,4-dienoyl-CoA reductase (NADPH) activity"/>
    <property type="evidence" value="ECO:0007669"/>
    <property type="project" value="TreeGrafter"/>
</dbReference>
<evidence type="ECO:0000259" key="10">
    <source>
        <dbReference type="Pfam" id="PF00724"/>
    </source>
</evidence>
<dbReference type="SUPFAM" id="SSF51905">
    <property type="entry name" value="FAD/NAD(P)-binding domain"/>
    <property type="match status" value="1"/>
</dbReference>
<sequence length="646" mass="69190">MAFRFLFSPFRVGPVTLANRVVFSAHLTNYAEDGLPSAQHAAYYAARAAGGVGLIITEEHSTHPSDWPYEKLIHGFNPEVVEGYRRITDAVHAHRVPIFAQLNHNGGQASSLYSRLPVLAPSPVPDPLFREVPKAVDDKDIAEIVAGYALVARHCAEGGFDGVELQCSHSSIVRGFLSPATNKRTDRYGGPLGNRARILLEIVAAVREAIGPGRALGVRLCGDELIEGGIKLDEAVEVARLVEATGQVDYINTSIGVATSTLFMIEASMAIPPGYALFIANAMRQAVKLPVIGVGRIKDPVQAERALAEGHCDLVGVVRGQIADPEFMAKARSGHVSDIRTCLSCNQECVGRMGLNHTLGCIENPRAGNESVPLSAPRRRGRRILVVGGGPAGLQAAATAAQRGHQVTLFERSPATGGQAALAATVPSRAEFLDLPRNLLAECKRHGVEVRTGVDATVEALRAESPDVVILATGARPKPPYWAGDLAQVVDVRDVLEGRAEPVGDVLVIDELGFHQATSVAELLADRGCRVRISTPGMVVGQDLGVTLDMEMFLLRAHHKGIALTTDEVVMGASEGVEVQILRHTTGEMTTSRFDWVVCAVHQEPEDELWRGLKGAPFEVHRVGDCLTPRRAHAAVIEGHRVGVSL</sequence>
<dbReference type="SUPFAM" id="SSF51971">
    <property type="entry name" value="Nucleotide-binding domain"/>
    <property type="match status" value="1"/>
</dbReference>
<dbReference type="GO" id="GO:0051536">
    <property type="term" value="F:iron-sulfur cluster binding"/>
    <property type="evidence" value="ECO:0007669"/>
    <property type="project" value="UniProtKB-KW"/>
</dbReference>
<keyword evidence="9" id="KW-0411">Iron-sulfur</keyword>
<evidence type="ECO:0000256" key="4">
    <source>
        <dbReference type="ARBA" id="ARBA00022630"/>
    </source>
</evidence>
<evidence type="ECO:0000313" key="12">
    <source>
        <dbReference type="EMBL" id="REH53994.1"/>
    </source>
</evidence>
<dbReference type="InterPro" id="IPR023753">
    <property type="entry name" value="FAD/NAD-binding_dom"/>
</dbReference>
<dbReference type="RefSeq" id="WP_116173096.1">
    <property type="nucleotide sequence ID" value="NZ_CP144375.1"/>
</dbReference>
<dbReference type="Proteomes" id="UP000256269">
    <property type="component" value="Unassembled WGS sequence"/>
</dbReference>
<comment type="cofactor">
    <cofactor evidence="2">
        <name>[4Fe-4S] cluster</name>
        <dbReference type="ChEBI" id="CHEBI:49883"/>
    </cofactor>
</comment>